<evidence type="ECO:0000313" key="1">
    <source>
        <dbReference type="EMBL" id="CAG6698300.1"/>
    </source>
</evidence>
<accession>A0A8D8XKW2</accession>
<reference evidence="1" key="1">
    <citation type="submission" date="2021-05" db="EMBL/GenBank/DDBJ databases">
        <authorList>
            <person name="Alioto T."/>
            <person name="Alioto T."/>
            <person name="Gomez Garrido J."/>
        </authorList>
    </citation>
    <scope>NUCLEOTIDE SEQUENCE</scope>
</reference>
<dbReference type="EMBL" id="HBUF01337350">
    <property type="protein sequence ID" value="CAG6698300.1"/>
    <property type="molecule type" value="Transcribed_RNA"/>
</dbReference>
<protein>
    <submittedName>
        <fullName evidence="1">Uncharacterized protein</fullName>
    </submittedName>
</protein>
<dbReference type="AlphaFoldDB" id="A0A8D8XKW2"/>
<name>A0A8D8XKW2_9HEMI</name>
<sequence>MMRLKKTNLREFCALRNLSSTCWCSGKTPEFVSKGFDPTSVELGFCKTGISRVESNSGLIGNSSVTIWFIWSKFSRSQEGKLAEFCKSTAILKLSVGFLALKLVYEKLKLYYYKTNAMREIENNGVFYKQNIL</sequence>
<organism evidence="1">
    <name type="scientific">Cacopsylla melanoneura</name>
    <dbReference type="NCBI Taxonomy" id="428564"/>
    <lineage>
        <taxon>Eukaryota</taxon>
        <taxon>Metazoa</taxon>
        <taxon>Ecdysozoa</taxon>
        <taxon>Arthropoda</taxon>
        <taxon>Hexapoda</taxon>
        <taxon>Insecta</taxon>
        <taxon>Pterygota</taxon>
        <taxon>Neoptera</taxon>
        <taxon>Paraneoptera</taxon>
        <taxon>Hemiptera</taxon>
        <taxon>Sternorrhyncha</taxon>
        <taxon>Psylloidea</taxon>
        <taxon>Psyllidae</taxon>
        <taxon>Psyllinae</taxon>
        <taxon>Cacopsylla</taxon>
    </lineage>
</organism>
<proteinExistence type="predicted"/>